<organism evidence="1 2">
    <name type="scientific">Solanum verrucosum</name>
    <dbReference type="NCBI Taxonomy" id="315347"/>
    <lineage>
        <taxon>Eukaryota</taxon>
        <taxon>Viridiplantae</taxon>
        <taxon>Streptophyta</taxon>
        <taxon>Embryophyta</taxon>
        <taxon>Tracheophyta</taxon>
        <taxon>Spermatophyta</taxon>
        <taxon>Magnoliopsida</taxon>
        <taxon>eudicotyledons</taxon>
        <taxon>Gunneridae</taxon>
        <taxon>Pentapetalae</taxon>
        <taxon>asterids</taxon>
        <taxon>lamiids</taxon>
        <taxon>Solanales</taxon>
        <taxon>Solanaceae</taxon>
        <taxon>Solanoideae</taxon>
        <taxon>Solaneae</taxon>
        <taxon>Solanum</taxon>
    </lineage>
</organism>
<reference evidence="1" key="1">
    <citation type="submission" date="2023-08" db="EMBL/GenBank/DDBJ databases">
        <title>A de novo genome assembly of Solanum verrucosum Schlechtendal, a Mexican diploid species geographically isolated from the other diploid A-genome species in potato relatives.</title>
        <authorList>
            <person name="Hosaka K."/>
        </authorList>
    </citation>
    <scope>NUCLEOTIDE SEQUENCE</scope>
    <source>
        <tissue evidence="1">Young leaves</tissue>
    </source>
</reference>
<evidence type="ECO:0000313" key="2">
    <source>
        <dbReference type="Proteomes" id="UP001234989"/>
    </source>
</evidence>
<keyword evidence="2" id="KW-1185">Reference proteome</keyword>
<dbReference type="AlphaFoldDB" id="A0AAF0T7V6"/>
<gene>
    <name evidence="1" type="ORF">MTR67_001866</name>
</gene>
<sequence length="48" mass="5388">MLTKDKNDGSLLRELISIWLDEAITQHHIIKDNALALCGGPSLRQVIF</sequence>
<name>A0AAF0T7V6_SOLVR</name>
<accession>A0AAF0T7V6</accession>
<dbReference type="Proteomes" id="UP001234989">
    <property type="component" value="Chromosome 1"/>
</dbReference>
<proteinExistence type="predicted"/>
<dbReference type="EMBL" id="CP133612">
    <property type="protein sequence ID" value="WMV08481.1"/>
    <property type="molecule type" value="Genomic_DNA"/>
</dbReference>
<evidence type="ECO:0000313" key="1">
    <source>
        <dbReference type="EMBL" id="WMV08481.1"/>
    </source>
</evidence>
<protein>
    <submittedName>
        <fullName evidence="1">Uncharacterized protein</fullName>
    </submittedName>
</protein>